<dbReference type="InterPro" id="IPR013901">
    <property type="entry name" value="Anthrone_oxy"/>
</dbReference>
<reference evidence="2" key="1">
    <citation type="submission" date="2021-02" db="EMBL/GenBank/DDBJ databases">
        <title>Phycicoccus sp. MQZ13P-5T, whole genome shotgun sequence.</title>
        <authorList>
            <person name="Tuo L."/>
        </authorList>
    </citation>
    <scope>NUCLEOTIDE SEQUENCE</scope>
    <source>
        <strain evidence="2">MQZ13P-5</strain>
    </source>
</reference>
<dbReference type="Pfam" id="PF08592">
    <property type="entry name" value="Anthrone_oxy"/>
    <property type="match status" value="1"/>
</dbReference>
<protein>
    <submittedName>
        <fullName evidence="2">DUF1772 domain-containing protein</fullName>
    </submittedName>
</protein>
<organism evidence="2 3">
    <name type="scientific">Phycicoccus sonneratiae</name>
    <dbReference type="NCBI Taxonomy" id="2807628"/>
    <lineage>
        <taxon>Bacteria</taxon>
        <taxon>Bacillati</taxon>
        <taxon>Actinomycetota</taxon>
        <taxon>Actinomycetes</taxon>
        <taxon>Micrococcales</taxon>
        <taxon>Intrasporangiaceae</taxon>
        <taxon>Phycicoccus</taxon>
    </lineage>
</organism>
<evidence type="ECO:0000313" key="2">
    <source>
        <dbReference type="EMBL" id="MBM6401619.1"/>
    </source>
</evidence>
<keyword evidence="1" id="KW-0472">Membrane</keyword>
<dbReference type="EMBL" id="JAFDVD010000016">
    <property type="protein sequence ID" value="MBM6401619.1"/>
    <property type="molecule type" value="Genomic_DNA"/>
</dbReference>
<name>A0ABS2CRC9_9MICO</name>
<proteinExistence type="predicted"/>
<gene>
    <name evidence="2" type="ORF">JQN70_14580</name>
</gene>
<dbReference type="Proteomes" id="UP001430172">
    <property type="component" value="Unassembled WGS sequence"/>
</dbReference>
<sequence>MVARLLLLAATVSAGLVAGVYLFYAHTVMPALRATDDRTAVTSYALLDRRIVNPWFLTSSFLGAPALAVAALVATWGDPPAPWVAAALVLHVLTTVVTATVHLPRNNRLTALADDPAAAAEARAALDEPTWTRWNLVRVATSTSALALLGWALTLT</sequence>
<keyword evidence="1" id="KW-0812">Transmembrane</keyword>
<keyword evidence="1" id="KW-1133">Transmembrane helix</keyword>
<feature type="transmembrane region" description="Helical" evidence="1">
    <location>
        <begin position="6"/>
        <end position="24"/>
    </location>
</feature>
<evidence type="ECO:0000256" key="1">
    <source>
        <dbReference type="SAM" id="Phobius"/>
    </source>
</evidence>
<keyword evidence="3" id="KW-1185">Reference proteome</keyword>
<feature type="transmembrane region" description="Helical" evidence="1">
    <location>
        <begin position="83"/>
        <end position="103"/>
    </location>
</feature>
<accession>A0ABS2CRC9</accession>
<comment type="caution">
    <text evidence="2">The sequence shown here is derived from an EMBL/GenBank/DDBJ whole genome shotgun (WGS) entry which is preliminary data.</text>
</comment>
<evidence type="ECO:0000313" key="3">
    <source>
        <dbReference type="Proteomes" id="UP001430172"/>
    </source>
</evidence>
<dbReference type="RefSeq" id="WP_204132087.1">
    <property type="nucleotide sequence ID" value="NZ_JAFDVD010000016.1"/>
</dbReference>
<feature type="transmembrane region" description="Helical" evidence="1">
    <location>
        <begin position="55"/>
        <end position="77"/>
    </location>
</feature>